<comment type="caution">
    <text evidence="1">The sequence shown here is derived from an EMBL/GenBank/DDBJ whole genome shotgun (WGS) entry which is preliminary data.</text>
</comment>
<evidence type="ECO:0008006" key="3">
    <source>
        <dbReference type="Google" id="ProtNLM"/>
    </source>
</evidence>
<sequence>MSPIFIFYPEINGRSWRVLVSGGKKTEFAKEGQAVAFAMSSAETLKRRGRAVKVFKESLAGHWVQLPIPVSSTQLPLGG</sequence>
<name>A0A7X5ZHH3_9GAMM</name>
<organism evidence="1 2">
    <name type="scientific">Luteibacter anthropi</name>
    <dbReference type="NCBI Taxonomy" id="564369"/>
    <lineage>
        <taxon>Bacteria</taxon>
        <taxon>Pseudomonadati</taxon>
        <taxon>Pseudomonadota</taxon>
        <taxon>Gammaproteobacteria</taxon>
        <taxon>Lysobacterales</taxon>
        <taxon>Rhodanobacteraceae</taxon>
        <taxon>Luteibacter</taxon>
    </lineage>
</organism>
<dbReference type="AlphaFoldDB" id="A0A7X5ZHH3"/>
<gene>
    <name evidence="1" type="ORF">HBF25_03940</name>
</gene>
<keyword evidence="2" id="KW-1185">Reference proteome</keyword>
<reference evidence="1 2" key="1">
    <citation type="submission" date="2020-03" db="EMBL/GenBank/DDBJ databases">
        <authorList>
            <person name="Lai Q."/>
        </authorList>
    </citation>
    <scope>NUCLEOTIDE SEQUENCE [LARGE SCALE GENOMIC DNA]</scope>
    <source>
        <strain evidence="1 2">CCUG 25036</strain>
    </source>
</reference>
<evidence type="ECO:0000313" key="2">
    <source>
        <dbReference type="Proteomes" id="UP000490980"/>
    </source>
</evidence>
<dbReference type="EMBL" id="JAARLZ010000002">
    <property type="protein sequence ID" value="NII05540.1"/>
    <property type="molecule type" value="Genomic_DNA"/>
</dbReference>
<dbReference type="RefSeq" id="WP_166946640.1">
    <property type="nucleotide sequence ID" value="NZ_JAARLZ010000002.1"/>
</dbReference>
<evidence type="ECO:0000313" key="1">
    <source>
        <dbReference type="EMBL" id="NII05540.1"/>
    </source>
</evidence>
<proteinExistence type="predicted"/>
<accession>A0A7X5ZHH3</accession>
<protein>
    <recommendedName>
        <fullName evidence="3">DUF2188 domain-containing protein</fullName>
    </recommendedName>
</protein>
<dbReference type="Proteomes" id="UP000490980">
    <property type="component" value="Unassembled WGS sequence"/>
</dbReference>